<reference evidence="1" key="1">
    <citation type="journal article" date="2015" name="Nature">
        <title>Complex archaea that bridge the gap between prokaryotes and eukaryotes.</title>
        <authorList>
            <person name="Spang A."/>
            <person name="Saw J.H."/>
            <person name="Jorgensen S.L."/>
            <person name="Zaremba-Niedzwiedzka K."/>
            <person name="Martijn J."/>
            <person name="Lind A.E."/>
            <person name="van Eijk R."/>
            <person name="Schleper C."/>
            <person name="Guy L."/>
            <person name="Ettema T.J."/>
        </authorList>
    </citation>
    <scope>NUCLEOTIDE SEQUENCE</scope>
</reference>
<proteinExistence type="predicted"/>
<name>A0A0F9VK27_9ZZZZ</name>
<protein>
    <submittedName>
        <fullName evidence="1">Uncharacterized protein</fullName>
    </submittedName>
</protein>
<comment type="caution">
    <text evidence="1">The sequence shown here is derived from an EMBL/GenBank/DDBJ whole genome shotgun (WGS) entry which is preliminary data.</text>
</comment>
<dbReference type="AlphaFoldDB" id="A0A0F9VK27"/>
<gene>
    <name evidence="1" type="ORF">LCGC14_0396480</name>
</gene>
<evidence type="ECO:0000313" key="1">
    <source>
        <dbReference type="EMBL" id="KKN73846.1"/>
    </source>
</evidence>
<organism evidence="1">
    <name type="scientific">marine sediment metagenome</name>
    <dbReference type="NCBI Taxonomy" id="412755"/>
    <lineage>
        <taxon>unclassified sequences</taxon>
        <taxon>metagenomes</taxon>
        <taxon>ecological metagenomes</taxon>
    </lineage>
</organism>
<sequence>MGDISGIPTADLVRELRRRKDNTYSEDTEFLRQTRGRGNYSKSAQLLLELKVGDVKRIYHEDVYCHHNLIKGKAYKAYICGLHSKREVLKKQGITFNIYHEKEHVAVVARIT</sequence>
<dbReference type="EMBL" id="LAZR01000336">
    <property type="protein sequence ID" value="KKN73846.1"/>
    <property type="molecule type" value="Genomic_DNA"/>
</dbReference>
<accession>A0A0F9VK27</accession>